<feature type="region of interest" description="Disordered" evidence="1">
    <location>
        <begin position="1"/>
        <end position="62"/>
    </location>
</feature>
<accession>A0ABQ7H774</accession>
<feature type="compositionally biased region" description="Polar residues" evidence="1">
    <location>
        <begin position="1"/>
        <end position="15"/>
    </location>
</feature>
<organism evidence="2 3">
    <name type="scientific">Dunaliella salina</name>
    <name type="common">Green alga</name>
    <name type="synonym">Protococcus salinus</name>
    <dbReference type="NCBI Taxonomy" id="3046"/>
    <lineage>
        <taxon>Eukaryota</taxon>
        <taxon>Viridiplantae</taxon>
        <taxon>Chlorophyta</taxon>
        <taxon>core chlorophytes</taxon>
        <taxon>Chlorophyceae</taxon>
        <taxon>CS clade</taxon>
        <taxon>Chlamydomonadales</taxon>
        <taxon>Dunaliellaceae</taxon>
        <taxon>Dunaliella</taxon>
    </lineage>
</organism>
<gene>
    <name evidence="2" type="ORF">DUNSADRAFT_5479</name>
</gene>
<reference evidence="2" key="1">
    <citation type="submission" date="2017-08" db="EMBL/GenBank/DDBJ databases">
        <authorList>
            <person name="Polle J.E."/>
            <person name="Barry K."/>
            <person name="Cushman J."/>
            <person name="Schmutz J."/>
            <person name="Tran D."/>
            <person name="Hathwaick L.T."/>
            <person name="Yim W.C."/>
            <person name="Jenkins J."/>
            <person name="Mckie-Krisberg Z.M."/>
            <person name="Prochnik S."/>
            <person name="Lindquist E."/>
            <person name="Dockter R.B."/>
            <person name="Adam C."/>
            <person name="Molina H."/>
            <person name="Bunkerborg J."/>
            <person name="Jin E."/>
            <person name="Buchheim M."/>
            <person name="Magnuson J."/>
        </authorList>
    </citation>
    <scope>NUCLEOTIDE SEQUENCE</scope>
    <source>
        <strain evidence="2">CCAP 19/18</strain>
    </source>
</reference>
<dbReference type="EMBL" id="MU069456">
    <property type="protein sequence ID" value="KAF5842712.1"/>
    <property type="molecule type" value="Genomic_DNA"/>
</dbReference>
<sequence length="95" mass="10197">MKSWFSSGPKEQSAASEVKSADGSVKSELEGVTAAEQRHLSSASNKRARLGTPEGESPEQSAERMVALLRQLCQAALQPPMSAAQEGATWFARFM</sequence>
<name>A0ABQ7H774_DUNSA</name>
<evidence type="ECO:0000256" key="1">
    <source>
        <dbReference type="SAM" id="MobiDB-lite"/>
    </source>
</evidence>
<proteinExistence type="predicted"/>
<dbReference type="Proteomes" id="UP000815325">
    <property type="component" value="Unassembled WGS sequence"/>
</dbReference>
<evidence type="ECO:0008006" key="4">
    <source>
        <dbReference type="Google" id="ProtNLM"/>
    </source>
</evidence>
<comment type="caution">
    <text evidence="2">The sequence shown here is derived from an EMBL/GenBank/DDBJ whole genome shotgun (WGS) entry which is preliminary data.</text>
</comment>
<evidence type="ECO:0000313" key="3">
    <source>
        <dbReference type="Proteomes" id="UP000815325"/>
    </source>
</evidence>
<evidence type="ECO:0000313" key="2">
    <source>
        <dbReference type="EMBL" id="KAF5842712.1"/>
    </source>
</evidence>
<keyword evidence="3" id="KW-1185">Reference proteome</keyword>
<protein>
    <recommendedName>
        <fullName evidence="4">Encoded protein</fullName>
    </recommendedName>
</protein>